<dbReference type="EMBL" id="JAHQCR010000009">
    <property type="protein sequence ID" value="MBU9719998.1"/>
    <property type="molecule type" value="Genomic_DNA"/>
</dbReference>
<sequence length="76" mass="9110">MMVTKREVLDLVDDLSAEELQIVYTFINEYRAAEGNEDDSQKESCKIQNNKQHEDPNILTFYIPPHSNPFRRRRRR</sequence>
<keyword evidence="3" id="KW-1185">Reference proteome</keyword>
<evidence type="ECO:0000313" key="3">
    <source>
        <dbReference type="Proteomes" id="UP000790580"/>
    </source>
</evidence>
<proteinExistence type="predicted"/>
<feature type="compositionally biased region" description="Basic and acidic residues" evidence="1">
    <location>
        <begin position="34"/>
        <end position="56"/>
    </location>
</feature>
<feature type="region of interest" description="Disordered" evidence="1">
    <location>
        <begin position="34"/>
        <end position="76"/>
    </location>
</feature>
<name>A0ABS6JN54_9BACI</name>
<dbReference type="RefSeq" id="WP_088073584.1">
    <property type="nucleotide sequence ID" value="NZ_JAHQCR010000009.1"/>
</dbReference>
<evidence type="ECO:0000256" key="1">
    <source>
        <dbReference type="SAM" id="MobiDB-lite"/>
    </source>
</evidence>
<evidence type="ECO:0000313" key="2">
    <source>
        <dbReference type="EMBL" id="MBU9719998.1"/>
    </source>
</evidence>
<gene>
    <name evidence="2" type="ORF">KS407_00910</name>
</gene>
<comment type="caution">
    <text evidence="2">The sequence shown here is derived from an EMBL/GenBank/DDBJ whole genome shotgun (WGS) entry which is preliminary data.</text>
</comment>
<protein>
    <submittedName>
        <fullName evidence="2">Uncharacterized protein</fullName>
    </submittedName>
</protein>
<organism evidence="2 3">
    <name type="scientific">Evansella alkalicola</name>
    <dbReference type="NCBI Taxonomy" id="745819"/>
    <lineage>
        <taxon>Bacteria</taxon>
        <taxon>Bacillati</taxon>
        <taxon>Bacillota</taxon>
        <taxon>Bacilli</taxon>
        <taxon>Bacillales</taxon>
        <taxon>Bacillaceae</taxon>
        <taxon>Evansella</taxon>
    </lineage>
</organism>
<accession>A0ABS6JN54</accession>
<dbReference type="Proteomes" id="UP000790580">
    <property type="component" value="Unassembled WGS sequence"/>
</dbReference>
<reference evidence="2 3" key="1">
    <citation type="submission" date="2021-06" db="EMBL/GenBank/DDBJ databases">
        <title>Bacillus sp. RD4P76, an endophyte from a halophyte.</title>
        <authorList>
            <person name="Sun J.-Q."/>
        </authorList>
    </citation>
    <scope>NUCLEOTIDE SEQUENCE [LARGE SCALE GENOMIC DNA]</scope>
    <source>
        <strain evidence="2 3">JCM 17098</strain>
    </source>
</reference>